<feature type="non-terminal residue" evidence="1">
    <location>
        <position position="170"/>
    </location>
</feature>
<evidence type="ECO:0000313" key="1">
    <source>
        <dbReference type="EMBL" id="CAG8777719.1"/>
    </source>
</evidence>
<sequence>TADPVARPFSSQGISQQNVKPTPFPVPPPPPLLPPRIAMNEQGSVQANPHMNSLQYGAPISGHTLHRPLSQLNLNPNNVPIADWQDNISPSQRRRQEEEDRLLAEEKERIRLEKEEIARKAAELEREKAEQEAKREEERIRKQAEEERERKELERKLREQWEAEDAERRR</sequence>
<reference evidence="1" key="1">
    <citation type="submission" date="2021-06" db="EMBL/GenBank/DDBJ databases">
        <authorList>
            <person name="Kallberg Y."/>
            <person name="Tangrot J."/>
            <person name="Rosling A."/>
        </authorList>
    </citation>
    <scope>NUCLEOTIDE SEQUENCE</scope>
    <source>
        <strain evidence="1">CL356</strain>
    </source>
</reference>
<proteinExistence type="predicted"/>
<dbReference type="Proteomes" id="UP000789525">
    <property type="component" value="Unassembled WGS sequence"/>
</dbReference>
<accession>A0ACA9R5K0</accession>
<gene>
    <name evidence="1" type="ORF">ACOLOM_LOCUS14177</name>
</gene>
<protein>
    <submittedName>
        <fullName evidence="1">14164_t:CDS:1</fullName>
    </submittedName>
</protein>
<feature type="non-terminal residue" evidence="1">
    <location>
        <position position="1"/>
    </location>
</feature>
<comment type="caution">
    <text evidence="1">The sequence shown here is derived from an EMBL/GenBank/DDBJ whole genome shotgun (WGS) entry which is preliminary data.</text>
</comment>
<keyword evidence="2" id="KW-1185">Reference proteome</keyword>
<dbReference type="EMBL" id="CAJVPT010069210">
    <property type="protein sequence ID" value="CAG8777719.1"/>
    <property type="molecule type" value="Genomic_DNA"/>
</dbReference>
<evidence type="ECO:0000313" key="2">
    <source>
        <dbReference type="Proteomes" id="UP000789525"/>
    </source>
</evidence>
<organism evidence="1 2">
    <name type="scientific">Acaulospora colombiana</name>
    <dbReference type="NCBI Taxonomy" id="27376"/>
    <lineage>
        <taxon>Eukaryota</taxon>
        <taxon>Fungi</taxon>
        <taxon>Fungi incertae sedis</taxon>
        <taxon>Mucoromycota</taxon>
        <taxon>Glomeromycotina</taxon>
        <taxon>Glomeromycetes</taxon>
        <taxon>Diversisporales</taxon>
        <taxon>Acaulosporaceae</taxon>
        <taxon>Acaulospora</taxon>
    </lineage>
</organism>
<name>A0ACA9R5K0_9GLOM</name>